<feature type="binding site" evidence="14">
    <location>
        <position position="234"/>
    </location>
    <ligand>
        <name>substrate</name>
    </ligand>
</feature>
<keyword evidence="6" id="KW-0645">Protease</keyword>
<evidence type="ECO:0000256" key="1">
    <source>
        <dbReference type="ARBA" id="ARBA00003217"/>
    </source>
</evidence>
<evidence type="ECO:0000259" key="16">
    <source>
        <dbReference type="SMART" id="SM00936"/>
    </source>
</evidence>
<accession>A0A368L014</accession>
<keyword evidence="8" id="KW-0378">Hydrolase</keyword>
<dbReference type="GO" id="GO:0006508">
    <property type="term" value="P:proteolysis"/>
    <property type="evidence" value="ECO:0007669"/>
    <property type="project" value="UniProtKB-KW"/>
</dbReference>
<dbReference type="SMART" id="SM00936">
    <property type="entry name" value="PBP5_C"/>
    <property type="match status" value="1"/>
</dbReference>
<feature type="active site" description="Acyl-ester intermediate" evidence="13">
    <location>
        <position position="71"/>
    </location>
</feature>
<dbReference type="InterPro" id="IPR012907">
    <property type="entry name" value="Peptidase_S11_C"/>
</dbReference>
<feature type="domain" description="Peptidase S11 D-Ala-D-Ala carboxypeptidase A C-terminal" evidence="16">
    <location>
        <begin position="284"/>
        <end position="374"/>
    </location>
</feature>
<keyword evidence="9" id="KW-0133">Cell shape</keyword>
<dbReference type="RefSeq" id="WP_114403493.1">
    <property type="nucleotide sequence ID" value="NZ_QPGB01000005.1"/>
</dbReference>
<evidence type="ECO:0000256" key="9">
    <source>
        <dbReference type="ARBA" id="ARBA00022960"/>
    </source>
</evidence>
<evidence type="ECO:0000256" key="12">
    <source>
        <dbReference type="ARBA" id="ARBA00034000"/>
    </source>
</evidence>
<comment type="catalytic activity">
    <reaction evidence="12">
        <text>Preferential cleavage: (Ac)2-L-Lys-D-Ala-|-D-Ala. Also transpeptidation of peptidyl-alanyl moieties that are N-acyl substituents of D-alanine.</text>
        <dbReference type="EC" id="3.4.16.4"/>
    </reaction>
</comment>
<evidence type="ECO:0000256" key="6">
    <source>
        <dbReference type="ARBA" id="ARBA00022670"/>
    </source>
</evidence>
<comment type="function">
    <text evidence="1">Removes C-terminal D-alanyl residues from sugar-peptide cell wall precursors.</text>
</comment>
<dbReference type="OrthoDB" id="9795979at2"/>
<evidence type="ECO:0000256" key="13">
    <source>
        <dbReference type="PIRSR" id="PIRSR618044-1"/>
    </source>
</evidence>
<dbReference type="InterPro" id="IPR015956">
    <property type="entry name" value="Peniciliin-bd_prot_C_sf"/>
</dbReference>
<proteinExistence type="inferred from homology"/>
<dbReference type="PANTHER" id="PTHR21581">
    <property type="entry name" value="D-ALANYL-D-ALANINE CARBOXYPEPTIDASE"/>
    <property type="match status" value="1"/>
</dbReference>
<keyword evidence="18" id="KW-1185">Reference proteome</keyword>
<dbReference type="AlphaFoldDB" id="A0A368L014"/>
<dbReference type="Gene3D" id="2.60.410.10">
    <property type="entry name" value="D-Ala-D-Ala carboxypeptidase, C-terminal domain"/>
    <property type="match status" value="1"/>
</dbReference>
<dbReference type="SUPFAM" id="SSF69189">
    <property type="entry name" value="Penicillin-binding protein associated domain"/>
    <property type="match status" value="1"/>
</dbReference>
<evidence type="ECO:0000256" key="2">
    <source>
        <dbReference type="ARBA" id="ARBA00004752"/>
    </source>
</evidence>
<dbReference type="InterPro" id="IPR012338">
    <property type="entry name" value="Beta-lactam/transpept-like"/>
</dbReference>
<evidence type="ECO:0000256" key="15">
    <source>
        <dbReference type="RuleBase" id="RU004016"/>
    </source>
</evidence>
<protein>
    <recommendedName>
        <fullName evidence="4">serine-type D-Ala-D-Ala carboxypeptidase</fullName>
        <ecNumber evidence="4">3.4.16.4</ecNumber>
    </recommendedName>
</protein>
<dbReference type="EMBL" id="QPGB01000005">
    <property type="protein sequence ID" value="RCS56890.1"/>
    <property type="molecule type" value="Genomic_DNA"/>
</dbReference>
<dbReference type="PANTHER" id="PTHR21581:SF6">
    <property type="entry name" value="TRAFFICKING PROTEIN PARTICLE COMPLEX SUBUNIT 12"/>
    <property type="match status" value="1"/>
</dbReference>
<dbReference type="GO" id="GO:0071555">
    <property type="term" value="P:cell wall organization"/>
    <property type="evidence" value="ECO:0007669"/>
    <property type="project" value="UniProtKB-KW"/>
</dbReference>
<evidence type="ECO:0000313" key="18">
    <source>
        <dbReference type="Proteomes" id="UP000252357"/>
    </source>
</evidence>
<dbReference type="Gene3D" id="3.40.710.10">
    <property type="entry name" value="DD-peptidase/beta-lactamase superfamily"/>
    <property type="match status" value="1"/>
</dbReference>
<comment type="similarity">
    <text evidence="3 15">Belongs to the peptidase S11 family.</text>
</comment>
<evidence type="ECO:0000256" key="14">
    <source>
        <dbReference type="PIRSR" id="PIRSR618044-2"/>
    </source>
</evidence>
<dbReference type="GO" id="GO:0009002">
    <property type="term" value="F:serine-type D-Ala-D-Ala carboxypeptidase activity"/>
    <property type="evidence" value="ECO:0007669"/>
    <property type="project" value="UniProtKB-EC"/>
</dbReference>
<feature type="active site" evidence="13">
    <location>
        <position position="131"/>
    </location>
</feature>
<dbReference type="SUPFAM" id="SSF56601">
    <property type="entry name" value="beta-lactamase/transpeptidase-like"/>
    <property type="match status" value="1"/>
</dbReference>
<keyword evidence="5 17" id="KW-0121">Carboxypeptidase</keyword>
<dbReference type="Pfam" id="PF07943">
    <property type="entry name" value="PBP5_C"/>
    <property type="match status" value="1"/>
</dbReference>
<keyword evidence="11" id="KW-0961">Cell wall biogenesis/degradation</keyword>
<keyword evidence="10" id="KW-0573">Peptidoglycan synthesis</keyword>
<evidence type="ECO:0000256" key="7">
    <source>
        <dbReference type="ARBA" id="ARBA00022729"/>
    </source>
</evidence>
<dbReference type="GO" id="GO:0009252">
    <property type="term" value="P:peptidoglycan biosynthetic process"/>
    <property type="evidence" value="ECO:0007669"/>
    <property type="project" value="UniProtKB-UniPathway"/>
</dbReference>
<dbReference type="EC" id="3.4.16.4" evidence="4"/>
<gene>
    <name evidence="17" type="ORF">DU000_11085</name>
</gene>
<evidence type="ECO:0000256" key="11">
    <source>
        <dbReference type="ARBA" id="ARBA00023316"/>
    </source>
</evidence>
<sequence>MKNFLSRVRPASRVWLFLFVSLIGLSSVQAQTPIGMAPVPQMTAKSWLLLDVTSNQVLAGHEVDSRIEPASLTKLMTAYLVFGALKQQVLTLNQTVPVSTAAYKMGGSRTFIDPKVPVTVEELIKGMIVQSGNDATVALAEAVGGGTEAGFVTMMNREAQRLGMKGTNFMNASGMPDPQHYTTARDLARLATRLIQDYPEQYHYYAIKDFTYNKIKQENRNRLLFVDPTVDGVKTGHTETAGYCLIASSKRGQRRLLSVVLGTNSMDTRAQESLRLLNYGFQYYDAVKVYDGNQVVSSPEIWKGKSSQVKIGANQPIYVSLPKGTAERVQANLEIKQPLVAPVAAGQVLGTIKFTVDGKVVAEVPATALEAVPVAGVFGRAWDTVRLWFK</sequence>
<name>A0A368L014_9BURK</name>
<evidence type="ECO:0000256" key="8">
    <source>
        <dbReference type="ARBA" id="ARBA00022801"/>
    </source>
</evidence>
<evidence type="ECO:0000313" key="17">
    <source>
        <dbReference type="EMBL" id="RCS56890.1"/>
    </source>
</evidence>
<dbReference type="GO" id="GO:0008360">
    <property type="term" value="P:regulation of cell shape"/>
    <property type="evidence" value="ECO:0007669"/>
    <property type="project" value="UniProtKB-KW"/>
</dbReference>
<dbReference type="UniPathway" id="UPA00219"/>
<keyword evidence="7" id="KW-0732">Signal</keyword>
<evidence type="ECO:0000256" key="3">
    <source>
        <dbReference type="ARBA" id="ARBA00007164"/>
    </source>
</evidence>
<evidence type="ECO:0000256" key="5">
    <source>
        <dbReference type="ARBA" id="ARBA00022645"/>
    </source>
</evidence>
<dbReference type="InterPro" id="IPR037167">
    <property type="entry name" value="Peptidase_S11_C_sf"/>
</dbReference>
<reference evidence="17 18" key="1">
    <citation type="journal article" date="2018" name="Int. J. Syst. Evol. Microbiol.">
        <title>Parvibium lacunae gen. nov., sp. nov., a new member of the family Alcaligenaceae isolated from a freshwater pond.</title>
        <authorList>
            <person name="Chen W.M."/>
            <person name="Xie P.B."/>
            <person name="Hsu M.Y."/>
            <person name="Sheu S.Y."/>
        </authorList>
    </citation>
    <scope>NUCLEOTIDE SEQUENCE [LARGE SCALE GENOMIC DNA]</scope>
    <source>
        <strain evidence="17 18">KMB9</strain>
    </source>
</reference>
<dbReference type="InterPro" id="IPR018044">
    <property type="entry name" value="Peptidase_S11"/>
</dbReference>
<feature type="active site" description="Proton acceptor" evidence="13">
    <location>
        <position position="74"/>
    </location>
</feature>
<organism evidence="17 18">
    <name type="scientific">Parvibium lacunae</name>
    <dbReference type="NCBI Taxonomy" id="1888893"/>
    <lineage>
        <taxon>Bacteria</taxon>
        <taxon>Pseudomonadati</taxon>
        <taxon>Pseudomonadota</taxon>
        <taxon>Betaproteobacteria</taxon>
        <taxon>Burkholderiales</taxon>
        <taxon>Alcaligenaceae</taxon>
        <taxon>Parvibium</taxon>
    </lineage>
</organism>
<dbReference type="PRINTS" id="PR00725">
    <property type="entry name" value="DADACBPTASE1"/>
</dbReference>
<comment type="caution">
    <text evidence="17">The sequence shown here is derived from an EMBL/GenBank/DDBJ whole genome shotgun (WGS) entry which is preliminary data.</text>
</comment>
<dbReference type="Pfam" id="PF00768">
    <property type="entry name" value="Peptidase_S11"/>
    <property type="match status" value="1"/>
</dbReference>
<evidence type="ECO:0000256" key="4">
    <source>
        <dbReference type="ARBA" id="ARBA00012448"/>
    </source>
</evidence>
<evidence type="ECO:0000256" key="10">
    <source>
        <dbReference type="ARBA" id="ARBA00022984"/>
    </source>
</evidence>
<dbReference type="Proteomes" id="UP000252357">
    <property type="component" value="Unassembled WGS sequence"/>
</dbReference>
<comment type="pathway">
    <text evidence="2">Cell wall biogenesis; peptidoglycan biosynthesis.</text>
</comment>
<dbReference type="InterPro" id="IPR001967">
    <property type="entry name" value="Peptidase_S11_N"/>
</dbReference>